<dbReference type="InterPro" id="IPR016134">
    <property type="entry name" value="Dockerin_dom"/>
</dbReference>
<feature type="signal peptide" evidence="2">
    <location>
        <begin position="1"/>
        <end position="25"/>
    </location>
</feature>
<feature type="compositionally biased region" description="Acidic residues" evidence="1">
    <location>
        <begin position="47"/>
        <end position="67"/>
    </location>
</feature>
<dbReference type="SMART" id="SM00060">
    <property type="entry name" value="FN3"/>
    <property type="match status" value="1"/>
</dbReference>
<name>A0A011V319_RUMAL</name>
<feature type="domain" description="Fibronectin type-III" evidence="3">
    <location>
        <begin position="244"/>
        <end position="334"/>
    </location>
</feature>
<organism evidence="5 6">
    <name type="scientific">Ruminococcus albus SY3</name>
    <dbReference type="NCBI Taxonomy" id="1341156"/>
    <lineage>
        <taxon>Bacteria</taxon>
        <taxon>Bacillati</taxon>
        <taxon>Bacillota</taxon>
        <taxon>Clostridia</taxon>
        <taxon>Eubacteriales</taxon>
        <taxon>Oscillospiraceae</taxon>
        <taxon>Ruminococcus</taxon>
    </lineage>
</organism>
<feature type="domain" description="Dockerin" evidence="4">
    <location>
        <begin position="67"/>
        <end position="134"/>
    </location>
</feature>
<dbReference type="InterPro" id="IPR003961">
    <property type="entry name" value="FN3_dom"/>
</dbReference>
<dbReference type="Proteomes" id="UP000021369">
    <property type="component" value="Unassembled WGS sequence"/>
</dbReference>
<evidence type="ECO:0000313" key="6">
    <source>
        <dbReference type="Proteomes" id="UP000021369"/>
    </source>
</evidence>
<dbReference type="InterPro" id="IPR036116">
    <property type="entry name" value="FN3_sf"/>
</dbReference>
<dbReference type="InterPro" id="IPR036439">
    <property type="entry name" value="Dockerin_dom_sf"/>
</dbReference>
<protein>
    <submittedName>
        <fullName evidence="5">Transglutaminase</fullName>
    </submittedName>
</protein>
<dbReference type="SUPFAM" id="SSF63446">
    <property type="entry name" value="Type I dockerin domain"/>
    <property type="match status" value="1"/>
</dbReference>
<evidence type="ECO:0000259" key="3">
    <source>
        <dbReference type="PROSITE" id="PS50853"/>
    </source>
</evidence>
<dbReference type="InterPro" id="IPR038765">
    <property type="entry name" value="Papain-like_cys_pep_sf"/>
</dbReference>
<dbReference type="InterPro" id="IPR018247">
    <property type="entry name" value="EF_Hand_1_Ca_BS"/>
</dbReference>
<dbReference type="PROSITE" id="PS00018">
    <property type="entry name" value="EF_HAND_1"/>
    <property type="match status" value="1"/>
</dbReference>
<proteinExistence type="predicted"/>
<dbReference type="InterPro" id="IPR013783">
    <property type="entry name" value="Ig-like_fold"/>
</dbReference>
<comment type="caution">
    <text evidence="5">The sequence shown here is derived from an EMBL/GenBank/DDBJ whole genome shotgun (WGS) entry which is preliminary data.</text>
</comment>
<dbReference type="RefSeq" id="WP_051506427.1">
    <property type="nucleotide sequence ID" value="NZ_JEOB01000002.1"/>
</dbReference>
<dbReference type="GO" id="GO:0004553">
    <property type="term" value="F:hydrolase activity, hydrolyzing O-glycosyl compounds"/>
    <property type="evidence" value="ECO:0007669"/>
    <property type="project" value="InterPro"/>
</dbReference>
<dbReference type="PROSITE" id="PS51766">
    <property type="entry name" value="DOCKERIN"/>
    <property type="match status" value="1"/>
</dbReference>
<reference evidence="5 6" key="1">
    <citation type="submission" date="2013-06" db="EMBL/GenBank/DDBJ databases">
        <title>Rumen cellulosomics: divergent fiber-degrading strategies revealed by comparative genome-wide analysis of six Ruminococcal strains.</title>
        <authorList>
            <person name="Dassa B."/>
            <person name="Borovok I."/>
            <person name="Lamed R."/>
            <person name="Flint H."/>
            <person name="Yeoman C.J."/>
            <person name="White B."/>
            <person name="Bayer E.A."/>
        </authorList>
    </citation>
    <scope>NUCLEOTIDE SEQUENCE [LARGE SCALE GENOMIC DNA]</scope>
    <source>
        <strain evidence="5 6">SY3</strain>
    </source>
</reference>
<feature type="region of interest" description="Disordered" evidence="1">
    <location>
        <begin position="47"/>
        <end position="70"/>
    </location>
</feature>
<keyword evidence="6" id="KW-1185">Reference proteome</keyword>
<dbReference type="EMBL" id="JEOB01000002">
    <property type="protein sequence ID" value="EXM39847.1"/>
    <property type="molecule type" value="Genomic_DNA"/>
</dbReference>
<dbReference type="Gene3D" id="1.10.1330.10">
    <property type="entry name" value="Dockerin domain"/>
    <property type="match status" value="1"/>
</dbReference>
<dbReference type="Gene3D" id="2.60.40.10">
    <property type="entry name" value="Immunoglobulins"/>
    <property type="match status" value="1"/>
</dbReference>
<evidence type="ECO:0000313" key="5">
    <source>
        <dbReference type="EMBL" id="EXM39847.1"/>
    </source>
</evidence>
<gene>
    <name evidence="5" type="ORF">RASY3_08815</name>
</gene>
<evidence type="ECO:0000256" key="1">
    <source>
        <dbReference type="SAM" id="MobiDB-lite"/>
    </source>
</evidence>
<dbReference type="CDD" id="cd14256">
    <property type="entry name" value="Dockerin_I"/>
    <property type="match status" value="1"/>
</dbReference>
<dbReference type="SUPFAM" id="SSF54001">
    <property type="entry name" value="Cysteine proteinases"/>
    <property type="match status" value="1"/>
</dbReference>
<keyword evidence="2" id="KW-0732">Signal</keyword>
<dbReference type="SUPFAM" id="SSF49265">
    <property type="entry name" value="Fibronectin type III"/>
    <property type="match status" value="1"/>
</dbReference>
<dbReference type="CDD" id="cd00063">
    <property type="entry name" value="FN3"/>
    <property type="match status" value="1"/>
</dbReference>
<accession>A0A011V319</accession>
<dbReference type="Pfam" id="PF00404">
    <property type="entry name" value="Dockerin_1"/>
    <property type="match status" value="1"/>
</dbReference>
<dbReference type="PATRIC" id="fig|1341156.4.peg.1068"/>
<sequence>MTYISRKFCAAVAAAALVFPQGALCAFADSAEEQTISAVEGYANGDADDVVTSDDESTTDGESTAEEDFAKGDVNNDGKINITDATLVAAHIKSKKMLSVNGQKAADVSENGIINIADLSSLLAHIKGIRAMNWLELLETVDESSIVPETTKFTKLDNIISLRGDVTVNWTAVEGADGYDIVITGENKAEKRQTRYNKLTIDELKWADDDIISVKVMPFTYYNTASKRGVKSFSDGYECKLRVKPANVTGLKAVSERNYVKLTWKAAADADVYNVYYKVDGKEHYYGQYSERSLKIKVSPEKDYEFRVLAVNTFGKSYENADKSPKVKVHTLPYYAKAAAVLDKVGWDLQKAFNWCVMPYSYYINGEWLPRDGSPGMEWYADKGFDAHEGNCYVMAACFCEMAKMLGFDAHQISSCTLSRGTSIDHSWVEINNFGGSGKTYIFDPEFQCEKGQSGFKITYGDKGTWKYDINGTVKRVIMS</sequence>
<dbReference type="AlphaFoldDB" id="A0A011V319"/>
<dbReference type="GO" id="GO:0000272">
    <property type="term" value="P:polysaccharide catabolic process"/>
    <property type="evidence" value="ECO:0007669"/>
    <property type="project" value="InterPro"/>
</dbReference>
<dbReference type="OrthoDB" id="9763643at2"/>
<dbReference type="PROSITE" id="PS50853">
    <property type="entry name" value="FN3"/>
    <property type="match status" value="1"/>
</dbReference>
<dbReference type="InterPro" id="IPR002105">
    <property type="entry name" value="Dockerin_1_rpt"/>
</dbReference>
<feature type="chain" id="PRO_5038377066" evidence="2">
    <location>
        <begin position="26"/>
        <end position="480"/>
    </location>
</feature>
<evidence type="ECO:0000259" key="4">
    <source>
        <dbReference type="PROSITE" id="PS51766"/>
    </source>
</evidence>
<evidence type="ECO:0000256" key="2">
    <source>
        <dbReference type="SAM" id="SignalP"/>
    </source>
</evidence>